<dbReference type="PANTHER" id="PTHR36108:SF13">
    <property type="entry name" value="COLOSSIN-B-RELATED"/>
    <property type="match status" value="1"/>
</dbReference>
<feature type="domain" description="DUF7601" evidence="8">
    <location>
        <begin position="768"/>
        <end position="891"/>
    </location>
</feature>
<dbReference type="Pfam" id="PF24547">
    <property type="entry name" value="DUF7601"/>
    <property type="match status" value="1"/>
</dbReference>
<sequence length="1042" mass="118864">MKYKISKLLNIFLVIIMLFSHFSGVFASDYVENNSQNVFNSNVSANDIVNDSKSDIDSNMDDQIREDSNEETNQDLIQEQIKLSEADKELIKKYRLIISNKDKVNNDSPNGRNSDELDNEDDLADRQNKEDHYDLDIDKSDNKINYTELTASEIEGKKGYFELSLESQNNKVIKTLSLHPTKNIEIVKELFTQTQEKRIEEILNEIDSYIKDNQGDLSNNKDAFEKIQSVLGELRNIKAYYSLEDEHLTIKNESVEENKNNKLILENNSLDNSKIKFIIRVKDNMDLEEEDLLKLVVEGENEEDKYSVRSTKEIDEDIRYIPALYSNSFYTNYNNINLRTNGKNRWQIVSQIYKGNSQRDKKGFTAFGDYEDVWIQKNVVPTDVENEFKIYLSISKRVGWDSLLQEADFIITTSNKYHRNDIGDIITSIKGRHGKVNANPNNGGRTYHATVYFERNNRKIATRKMKFYGEVPNCNNATGFISVNGLVFLTSKSVNLQGNDLSFTVNLDALEQAGVYYLVPPAQLEYVDDKLGDYLIYDGQEYADGSVAYDKENKLIKWNIKENPNVKITHQQSPITGYYYNVAQLVYKVKLDVKKPGFHPCANNMERSASDGGAYFTSDYAKLFYKRTWENTNSSTNYQAEFPKPSVRGLLYDLKIKKVDKNNRKLLGDRRARFKIIDKKTNEIISDSEIDDDGTMTLRDLPWGTYEIEEVITPYKFPYDYKSNGPNTVNLSYTDNASDLIQSDKSGNMIYRGNNRGILNIKNETKTGNIEIEKEVLTNLIGKEKNELENKEFSVELTLRKKDLNGEDRAVSGEFECEFPNGNSTITFDSDGKASFKISNGERVLIKNLPAGARLDIKEIDLDRKFTVEYSKQTINVEKDKTITSTIKNKYFISNFDIIKKNSKTGDSLPGAEFTIYNSDDNWNKNGEVFIAKSARNGKVEVRSIKPGKYILVETKVPDGFISENAFWKIQVDGQGKTTITNEKGIALAKKTVKGIDTYIIGNVPGVELPRTGARGITLIKVIGGSLILVAGFVLIRKKRNA</sequence>
<protein>
    <submittedName>
        <fullName evidence="9">LPXTG-motif cell wall anchor domain protein</fullName>
    </submittedName>
</protein>
<dbReference type="OrthoDB" id="1748302at2"/>
<evidence type="ECO:0000256" key="5">
    <source>
        <dbReference type="SAM" id="Phobius"/>
    </source>
</evidence>
<evidence type="ECO:0000313" key="10">
    <source>
        <dbReference type="Proteomes" id="UP000004206"/>
    </source>
</evidence>
<dbReference type="InterPro" id="IPR055382">
    <property type="entry name" value="DUF7601"/>
</dbReference>
<keyword evidence="5" id="KW-0472">Membrane</keyword>
<gene>
    <name evidence="9" type="ORF">HMPREF0631_0073</name>
</gene>
<dbReference type="Gene3D" id="2.60.40.10">
    <property type="entry name" value="Immunoglobulins"/>
    <property type="match status" value="2"/>
</dbReference>
<dbReference type="PANTHER" id="PTHR36108">
    <property type="entry name" value="COLOSSIN-B-RELATED"/>
    <property type="match status" value="1"/>
</dbReference>
<keyword evidence="10" id="KW-1185">Reference proteome</keyword>
<evidence type="ECO:0000256" key="3">
    <source>
        <dbReference type="ARBA" id="ARBA00022729"/>
    </source>
</evidence>
<accession>D3MTU9</accession>
<feature type="domain" description="SpaA-like prealbumin fold" evidence="7">
    <location>
        <begin position="895"/>
        <end position="984"/>
    </location>
</feature>
<dbReference type="SUPFAM" id="SSF49478">
    <property type="entry name" value="Cna protein B-type domain"/>
    <property type="match status" value="1"/>
</dbReference>
<feature type="chain" id="PRO_5003047723" evidence="6">
    <location>
        <begin position="28"/>
        <end position="1042"/>
    </location>
</feature>
<name>D3MTU9_9FIRM</name>
<keyword evidence="5" id="KW-0812">Transmembrane</keyword>
<proteinExistence type="inferred from homology"/>
<comment type="caution">
    <text evidence="9">The sequence shown here is derived from an EMBL/GenBank/DDBJ whole genome shotgun (WGS) entry which is preliminary data.</text>
</comment>
<dbReference type="Proteomes" id="UP000004206">
    <property type="component" value="Unassembled WGS sequence"/>
</dbReference>
<dbReference type="eggNOG" id="COG4932">
    <property type="taxonomic scope" value="Bacteria"/>
</dbReference>
<dbReference type="Pfam" id="PF17802">
    <property type="entry name" value="SpaA"/>
    <property type="match status" value="2"/>
</dbReference>
<evidence type="ECO:0000259" key="8">
    <source>
        <dbReference type="Pfam" id="PF24547"/>
    </source>
</evidence>
<feature type="region of interest" description="Disordered" evidence="4">
    <location>
        <begin position="102"/>
        <end position="136"/>
    </location>
</feature>
<evidence type="ECO:0000256" key="2">
    <source>
        <dbReference type="ARBA" id="ARBA00022525"/>
    </source>
</evidence>
<feature type="signal peptide" evidence="6">
    <location>
        <begin position="1"/>
        <end position="27"/>
    </location>
</feature>
<dbReference type="EMBL" id="ADJN01000064">
    <property type="protein sequence ID" value="EFD04437.1"/>
    <property type="molecule type" value="Genomic_DNA"/>
</dbReference>
<dbReference type="InterPro" id="IPR041033">
    <property type="entry name" value="SpaA_PFL_dom_1"/>
</dbReference>
<organism evidence="9 10">
    <name type="scientific">Peptostreptococcus anaerobius 653-L</name>
    <dbReference type="NCBI Taxonomy" id="596329"/>
    <lineage>
        <taxon>Bacteria</taxon>
        <taxon>Bacillati</taxon>
        <taxon>Bacillota</taxon>
        <taxon>Clostridia</taxon>
        <taxon>Peptostreptococcales</taxon>
        <taxon>Peptostreptococcaceae</taxon>
        <taxon>Peptostreptococcus</taxon>
    </lineage>
</organism>
<keyword evidence="3 6" id="KW-0732">Signal</keyword>
<dbReference type="NCBIfam" id="TIGR01167">
    <property type="entry name" value="LPXTG_anchor"/>
    <property type="match status" value="1"/>
</dbReference>
<dbReference type="RefSeq" id="WP_002844390.1">
    <property type="nucleotide sequence ID" value="NZ_ADJN01000064.1"/>
</dbReference>
<evidence type="ECO:0000313" key="9">
    <source>
        <dbReference type="EMBL" id="EFD04437.1"/>
    </source>
</evidence>
<reference evidence="9 10" key="1">
    <citation type="submission" date="2010-01" db="EMBL/GenBank/DDBJ databases">
        <authorList>
            <person name="Dodson R."/>
            <person name="Madupu R."/>
            <person name="Durkin A.S."/>
            <person name="Torralba M."/>
            <person name="Methe B."/>
            <person name="Sutton G.G."/>
            <person name="Strausberg R.L."/>
            <person name="Nelson K.E."/>
        </authorList>
    </citation>
    <scope>NUCLEOTIDE SEQUENCE [LARGE SCALE GENOMIC DNA]</scope>
    <source>
        <strain evidence="9 10">653-L</strain>
    </source>
</reference>
<keyword evidence="5" id="KW-1133">Transmembrane helix</keyword>
<keyword evidence="2" id="KW-0964">Secreted</keyword>
<dbReference type="AlphaFoldDB" id="D3MTU9"/>
<comment type="similarity">
    <text evidence="1">Belongs to the serine-aspartate repeat-containing protein (SDr) family.</text>
</comment>
<dbReference type="InterPro" id="IPR013783">
    <property type="entry name" value="Ig-like_fold"/>
</dbReference>
<feature type="compositionally biased region" description="Basic and acidic residues" evidence="4">
    <location>
        <begin position="124"/>
        <end position="136"/>
    </location>
</feature>
<evidence type="ECO:0000256" key="4">
    <source>
        <dbReference type="SAM" id="MobiDB-lite"/>
    </source>
</evidence>
<dbReference type="Gene3D" id="2.60.40.1140">
    <property type="entry name" value="Collagen-binding surface protein Cna, B-type domain"/>
    <property type="match status" value="1"/>
</dbReference>
<feature type="domain" description="SpaA-like prealbumin fold" evidence="7">
    <location>
        <begin position="653"/>
        <end position="717"/>
    </location>
</feature>
<evidence type="ECO:0000256" key="1">
    <source>
        <dbReference type="ARBA" id="ARBA00007257"/>
    </source>
</evidence>
<dbReference type="GeneID" id="79843362"/>
<feature type="transmembrane region" description="Helical" evidence="5">
    <location>
        <begin position="1017"/>
        <end position="1036"/>
    </location>
</feature>
<evidence type="ECO:0000259" key="7">
    <source>
        <dbReference type="Pfam" id="PF17802"/>
    </source>
</evidence>
<evidence type="ECO:0000256" key="6">
    <source>
        <dbReference type="SAM" id="SignalP"/>
    </source>
</evidence>